<keyword evidence="3" id="KW-1185">Reference proteome</keyword>
<proteinExistence type="predicted"/>
<dbReference type="Proteomes" id="UP001500603">
    <property type="component" value="Unassembled WGS sequence"/>
</dbReference>
<dbReference type="InterPro" id="IPR010982">
    <property type="entry name" value="Lambda_DNA-bd_dom_sf"/>
</dbReference>
<dbReference type="InterPro" id="IPR001387">
    <property type="entry name" value="Cro/C1-type_HTH"/>
</dbReference>
<gene>
    <name evidence="2" type="ORF">GCM10023318_01190</name>
</gene>
<feature type="domain" description="HTH cro/C1-type" evidence="1">
    <location>
        <begin position="11"/>
        <end position="43"/>
    </location>
</feature>
<dbReference type="PROSITE" id="PS50943">
    <property type="entry name" value="HTH_CROC1"/>
    <property type="match status" value="1"/>
</dbReference>
<comment type="caution">
    <text evidence="2">The sequence shown here is derived from an EMBL/GenBank/DDBJ whole genome shotgun (WGS) entry which is preliminary data.</text>
</comment>
<dbReference type="Gene3D" id="1.10.260.40">
    <property type="entry name" value="lambda repressor-like DNA-binding domains"/>
    <property type="match status" value="1"/>
</dbReference>
<organism evidence="2 3">
    <name type="scientific">Nocardia callitridis</name>
    <dbReference type="NCBI Taxonomy" id="648753"/>
    <lineage>
        <taxon>Bacteria</taxon>
        <taxon>Bacillati</taxon>
        <taxon>Actinomycetota</taxon>
        <taxon>Actinomycetes</taxon>
        <taxon>Mycobacteriales</taxon>
        <taxon>Nocardiaceae</taxon>
        <taxon>Nocardia</taxon>
    </lineage>
</organism>
<protein>
    <recommendedName>
        <fullName evidence="1">HTH cro/C1-type domain-containing protein</fullName>
    </recommendedName>
</protein>
<name>A0ABP9JTF6_9NOCA</name>
<evidence type="ECO:0000313" key="2">
    <source>
        <dbReference type="EMBL" id="GAA5041772.1"/>
    </source>
</evidence>
<reference evidence="3" key="1">
    <citation type="journal article" date="2019" name="Int. J. Syst. Evol. Microbiol.">
        <title>The Global Catalogue of Microorganisms (GCM) 10K type strain sequencing project: providing services to taxonomists for standard genome sequencing and annotation.</title>
        <authorList>
            <consortium name="The Broad Institute Genomics Platform"/>
            <consortium name="The Broad Institute Genome Sequencing Center for Infectious Disease"/>
            <person name="Wu L."/>
            <person name="Ma J."/>
        </authorList>
    </citation>
    <scope>NUCLEOTIDE SEQUENCE [LARGE SCALE GENOMIC DNA]</scope>
    <source>
        <strain evidence="3">JCM 18298</strain>
    </source>
</reference>
<dbReference type="CDD" id="cd00093">
    <property type="entry name" value="HTH_XRE"/>
    <property type="match status" value="1"/>
</dbReference>
<dbReference type="RefSeq" id="WP_345492955.1">
    <property type="nucleotide sequence ID" value="NZ_BAABJM010000001.1"/>
</dbReference>
<accession>A0ABP9JTF6</accession>
<dbReference type="EMBL" id="BAABJM010000001">
    <property type="protein sequence ID" value="GAA5041772.1"/>
    <property type="molecule type" value="Genomic_DNA"/>
</dbReference>
<evidence type="ECO:0000259" key="1">
    <source>
        <dbReference type="PROSITE" id="PS50943"/>
    </source>
</evidence>
<evidence type="ECO:0000313" key="3">
    <source>
        <dbReference type="Proteomes" id="UP001500603"/>
    </source>
</evidence>
<sequence>MIVEAWTATEVKALRVAALRMTREQFGERLGWAASTVQKWEHGGARRVLGDRAATLDTALAGLTAPELERFTAALTAAAWEKDGHPEGTAAAPSTDEEDDMRRRDFGILAIAAATTRVGPSRISRGDASRLEAIGAELEATAQRSGGANLVSDGTAALRKGLALLDSGTFDAPTGRLLVSAVGQLAAQTGWLAYDADQHALARHCFTEALSLAGTVDDDWLTASVCLTAASQPIALARKGKGSACRALPLTSRAADAMRRHPPSRIHALVAVREAAALGVMGDSGGFDRAIATAWRELERAEQHESVDECPAWLRFVTAQEIRGHEARGCASLGRSHAALNLYEVANTERASPGNRANTGAWTALARTQIGDLDGALVGGMSVLTQLESVVASPRTLKVLVPVRKAVQSLPAATEFCARLDRALNAEGTVSA</sequence>